<dbReference type="EMBL" id="SPLM01000075">
    <property type="protein sequence ID" value="TMW61817.1"/>
    <property type="molecule type" value="Genomic_DNA"/>
</dbReference>
<dbReference type="AlphaFoldDB" id="A0A8K1FJH7"/>
<comment type="caution">
    <text evidence="1">The sequence shown here is derived from an EMBL/GenBank/DDBJ whole genome shotgun (WGS) entry which is preliminary data.</text>
</comment>
<name>A0A8K1FJH7_PYTOL</name>
<organism evidence="1 2">
    <name type="scientific">Pythium oligandrum</name>
    <name type="common">Mycoparasitic fungus</name>
    <dbReference type="NCBI Taxonomy" id="41045"/>
    <lineage>
        <taxon>Eukaryota</taxon>
        <taxon>Sar</taxon>
        <taxon>Stramenopiles</taxon>
        <taxon>Oomycota</taxon>
        <taxon>Peronosporomycetes</taxon>
        <taxon>Pythiales</taxon>
        <taxon>Pythiaceae</taxon>
        <taxon>Pythium</taxon>
    </lineage>
</organism>
<accession>A0A8K1FJH7</accession>
<dbReference type="OrthoDB" id="177428at2759"/>
<protein>
    <submittedName>
        <fullName evidence="1">Uncharacterized protein</fullName>
    </submittedName>
</protein>
<proteinExistence type="predicted"/>
<dbReference type="Proteomes" id="UP000794436">
    <property type="component" value="Unassembled WGS sequence"/>
</dbReference>
<evidence type="ECO:0000313" key="2">
    <source>
        <dbReference type="Proteomes" id="UP000794436"/>
    </source>
</evidence>
<keyword evidence="2" id="KW-1185">Reference proteome</keyword>
<evidence type="ECO:0000313" key="1">
    <source>
        <dbReference type="EMBL" id="TMW61817.1"/>
    </source>
</evidence>
<sequence length="492" mass="52850">MGVAAYTDPLSTMNTYPDYGFVEICMSSDCNVQNPSLVLSLDHLGNDVSVDPSTKQVTFGTELSVFDYTYQFAKNIDEVFEPFLTTPAVDDSASPTAIKSTMTLKMCATGCTPRTAESGEMQATASGILKDSIVLELEVLHRVADVNVNPRGFEQYTFPRNGLQVNLNMAISPPASDPSFSLSGFALTFLLAVTDSKAPLTQTSMSQPQGTMYLHRLEFGSDMFMDLPTYGTMDGSAHPITVSAIPLTSVDTANMIQVTLEFGSATSVTAIKYVSCVTPGPSAFAHTLAPTVVTPLKAASGVSVPQNLVFLPRVSFALCLDPICSTSALAIGFRGVGNTDWINLKRFRDSTAFQFADPLQQSLSQYGQAEVYWSSFSAWVPKYKQSLPVKVDPALASAHLNDPRLDVEVAYFLTNGSVSAGSASIAIPVNSVKLTIMISNWYFVSSTDSLKFNLTLSSLTDSLKSVVDFSTSFSSIVKTATTPLEGVFKALK</sequence>
<gene>
    <name evidence="1" type="ORF">Poli38472_010880</name>
</gene>
<reference evidence="1" key="1">
    <citation type="submission" date="2019-03" db="EMBL/GenBank/DDBJ databases">
        <title>Long read genome sequence of the mycoparasitic Pythium oligandrum ATCC 38472 isolated from sugarbeet rhizosphere.</title>
        <authorList>
            <person name="Gaulin E."/>
        </authorList>
    </citation>
    <scope>NUCLEOTIDE SEQUENCE</scope>
    <source>
        <strain evidence="1">ATCC 38472_TT</strain>
    </source>
</reference>